<gene>
    <name evidence="2" type="ORF">HYG86_15995</name>
</gene>
<dbReference type="Proteomes" id="UP000516160">
    <property type="component" value="Chromosome"/>
</dbReference>
<evidence type="ECO:0000313" key="3">
    <source>
        <dbReference type="Proteomes" id="UP000516160"/>
    </source>
</evidence>
<keyword evidence="1" id="KW-0812">Transmembrane</keyword>
<protein>
    <submittedName>
        <fullName evidence="2">Uncharacterized protein</fullName>
    </submittedName>
</protein>
<proteinExistence type="predicted"/>
<feature type="transmembrane region" description="Helical" evidence="1">
    <location>
        <begin position="6"/>
        <end position="23"/>
    </location>
</feature>
<dbReference type="RefSeq" id="WP_213166560.1">
    <property type="nucleotide sequence ID" value="NZ_CP058559.1"/>
</dbReference>
<dbReference type="KEGG" id="acae:HYG86_15995"/>
<feature type="transmembrane region" description="Helical" evidence="1">
    <location>
        <begin position="151"/>
        <end position="169"/>
    </location>
</feature>
<keyword evidence="1" id="KW-1133">Transmembrane helix</keyword>
<dbReference type="AlphaFoldDB" id="A0A7G9WBV4"/>
<keyword evidence="3" id="KW-1185">Reference proteome</keyword>
<dbReference type="EMBL" id="CP058559">
    <property type="protein sequence ID" value="QNO16166.1"/>
    <property type="molecule type" value="Genomic_DNA"/>
</dbReference>
<keyword evidence="1" id="KW-0472">Membrane</keyword>
<organism evidence="2 3">
    <name type="scientific">Alkalicella caledoniensis</name>
    <dbReference type="NCBI Taxonomy" id="2731377"/>
    <lineage>
        <taxon>Bacteria</taxon>
        <taxon>Bacillati</taxon>
        <taxon>Bacillota</taxon>
        <taxon>Clostridia</taxon>
        <taxon>Eubacteriales</taxon>
        <taxon>Proteinivoracaceae</taxon>
        <taxon>Alkalicella</taxon>
    </lineage>
</organism>
<accession>A0A7G9WBV4</accession>
<evidence type="ECO:0000256" key="1">
    <source>
        <dbReference type="SAM" id="Phobius"/>
    </source>
</evidence>
<reference evidence="2 3" key="1">
    <citation type="submission" date="2020-07" db="EMBL/GenBank/DDBJ databases">
        <title>Alkalicella. sp. LB2 genome.</title>
        <authorList>
            <person name="Postec A."/>
            <person name="Quemeneur M."/>
        </authorList>
    </citation>
    <scope>NUCLEOTIDE SEQUENCE [LARGE SCALE GENOMIC DNA]</scope>
    <source>
        <strain evidence="2 3">LB2</strain>
    </source>
</reference>
<sequence>MLRTIDKVLLLILALGTLYYYITTKISQYKVKKFIKSGKTADKRIVSGLEKQGYSIVNISPAKRIQYFKEGMTQEEYTEPKLVVKHNGKKYVVERYSGSQTVSLRDYQTKLKIITNMVCYNIKGVLFIDNKGDNIRECSIKISHEYIFVKLVNKIIILSVFVLIGFYMSRFM</sequence>
<name>A0A7G9WBV4_ALKCA</name>
<evidence type="ECO:0000313" key="2">
    <source>
        <dbReference type="EMBL" id="QNO16166.1"/>
    </source>
</evidence>